<reference evidence="1" key="1">
    <citation type="submission" date="2021-05" db="EMBL/GenBank/DDBJ databases">
        <authorList>
            <person name="Scholz U."/>
            <person name="Mascher M."/>
            <person name="Fiebig A."/>
        </authorList>
    </citation>
    <scope>NUCLEOTIDE SEQUENCE [LARGE SCALE GENOMIC DNA]</scope>
</reference>
<keyword evidence="2" id="KW-1185">Reference proteome</keyword>
<reference evidence="1" key="2">
    <citation type="submission" date="2025-09" db="UniProtKB">
        <authorList>
            <consortium name="EnsemblPlants"/>
        </authorList>
    </citation>
    <scope>IDENTIFICATION</scope>
</reference>
<organism evidence="1 2">
    <name type="scientific">Avena sativa</name>
    <name type="common">Oat</name>
    <dbReference type="NCBI Taxonomy" id="4498"/>
    <lineage>
        <taxon>Eukaryota</taxon>
        <taxon>Viridiplantae</taxon>
        <taxon>Streptophyta</taxon>
        <taxon>Embryophyta</taxon>
        <taxon>Tracheophyta</taxon>
        <taxon>Spermatophyta</taxon>
        <taxon>Magnoliopsida</taxon>
        <taxon>Liliopsida</taxon>
        <taxon>Poales</taxon>
        <taxon>Poaceae</taxon>
        <taxon>BOP clade</taxon>
        <taxon>Pooideae</taxon>
        <taxon>Poodae</taxon>
        <taxon>Poeae</taxon>
        <taxon>Poeae Chloroplast Group 1 (Aveneae type)</taxon>
        <taxon>Aveninae</taxon>
        <taxon>Avena</taxon>
    </lineage>
</organism>
<name>A0ACD5XW65_AVESA</name>
<sequence length="135" mass="15037">MRRIWELPTEKDFSYTGKDWLLHLLSRSDDSMRSRILLLLWRSWHLRNDVVHEKGNATVASAVAFLRSYHHDSRHNPSNSDTKGKRPAEAAPLASSIPAASPHRWAAPPVDWVKLNTDGAFRLNSRGGGAGAAAC</sequence>
<proteinExistence type="predicted"/>
<protein>
    <submittedName>
        <fullName evidence="1">Uncharacterized protein</fullName>
    </submittedName>
</protein>
<accession>A0ACD5XW65</accession>
<dbReference type="EnsemblPlants" id="AVESA.00010b.r2.5CG0862180.1">
    <property type="protein sequence ID" value="AVESA.00010b.r2.5CG0862180.1.CDS.1"/>
    <property type="gene ID" value="AVESA.00010b.r2.5CG0862180"/>
</dbReference>
<dbReference type="Proteomes" id="UP001732700">
    <property type="component" value="Chromosome 5C"/>
</dbReference>
<evidence type="ECO:0000313" key="1">
    <source>
        <dbReference type="EnsemblPlants" id="AVESA.00010b.r2.5CG0862180.1.CDS.1"/>
    </source>
</evidence>
<evidence type="ECO:0000313" key="2">
    <source>
        <dbReference type="Proteomes" id="UP001732700"/>
    </source>
</evidence>